<feature type="domain" description="Integrase catalytic" evidence="2">
    <location>
        <begin position="258"/>
        <end position="472"/>
    </location>
</feature>
<dbReference type="Gene3D" id="3.30.420.10">
    <property type="entry name" value="Ribonuclease H-like superfamily/Ribonuclease H"/>
    <property type="match status" value="1"/>
</dbReference>
<evidence type="ECO:0000313" key="3">
    <source>
        <dbReference type="EMBL" id="QDZ10729.1"/>
    </source>
</evidence>
<evidence type="ECO:0000313" key="4">
    <source>
        <dbReference type="Proteomes" id="UP000315364"/>
    </source>
</evidence>
<protein>
    <submittedName>
        <fullName evidence="3">Transposase family protein</fullName>
    </submittedName>
</protein>
<accession>A0A5B8LS60</accession>
<name>A0A5B8LS60_9HYPH</name>
<keyword evidence="4" id="KW-1185">Reference proteome</keyword>
<feature type="region of interest" description="Disordered" evidence="1">
    <location>
        <begin position="412"/>
        <end position="431"/>
    </location>
</feature>
<evidence type="ECO:0000256" key="1">
    <source>
        <dbReference type="SAM" id="MobiDB-lite"/>
    </source>
</evidence>
<dbReference type="Proteomes" id="UP000315364">
    <property type="component" value="Chromosome"/>
</dbReference>
<dbReference type="InterPro" id="IPR001584">
    <property type="entry name" value="Integrase_cat-core"/>
</dbReference>
<dbReference type="PROSITE" id="PS50994">
    <property type="entry name" value="INTEGRASE"/>
    <property type="match status" value="1"/>
</dbReference>
<dbReference type="InterPro" id="IPR015378">
    <property type="entry name" value="Transposase-like_Mu_C"/>
</dbReference>
<dbReference type="GO" id="GO:0003676">
    <property type="term" value="F:nucleic acid binding"/>
    <property type="evidence" value="ECO:0007669"/>
    <property type="project" value="InterPro"/>
</dbReference>
<dbReference type="RefSeq" id="WP_146289515.1">
    <property type="nucleotide sequence ID" value="NZ_CP042304.1"/>
</dbReference>
<dbReference type="KEGG" id="dea:FPZ08_08165"/>
<dbReference type="Pfam" id="PF09299">
    <property type="entry name" value="Mu-transpos_C"/>
    <property type="match status" value="1"/>
</dbReference>
<proteinExistence type="predicted"/>
<dbReference type="OrthoDB" id="5287589at2"/>
<dbReference type="AlphaFoldDB" id="A0A5B8LS60"/>
<feature type="region of interest" description="Disordered" evidence="1">
    <location>
        <begin position="678"/>
        <end position="719"/>
    </location>
</feature>
<sequence>MRIREDNSGLIKHDIVEFPDGRYRFDHGVGDLLVFTKQGSGEVFDISKERYDYLFEAGDVRQIITPIAASGRIQFTDVPETLPPDTSIAAALRAQTMQWFTRQYDDDPLAVSLGKSFIEKFVRSRAKEASRLGLTHQFSAPTLIRDIQNRGRPGHRPIGYFLDRRGQYAREPQHPEIADLRAETVTLYWTRALVTKSDAFAFYRTELAGINEERVANGLGEIPPPKEMTSVIEAIDAAECHETWTTKWGRQAADEHYKGTAEHIVADEIGDVIIIDHTTLDTYLLMDTEYGVVFGRPTVTIAIDVKSRSIVGFLISPEPPSLYTVVTILKRVVSHKKRYHKLYPELGSDWDPFCRPTLVLVDNGAEFISPSFQQALLDVGIIIKRSPVATPQFKAIGERFFHTLNLQLSHKAPGTTVQGKRKSRKPAKPGDGAVITYSEADELLYRCILNYEKSEHDGLRGRKPRDVWSEGVSRGCRKTIRDVRLLETLIGNIDTVPIARDGITFKNFQFHDEVATSFVLNFWARNTPKRDRRKKGAMAKVTIKYNPADCTRIYVYCPTELSSNPWVALPNTMPDYAPAMTFWHHDQVVALARKKKRNVKDENALYKSRDDLRRITEAKLALSNTRDGAKMRRLLQQDKDRLAGGRVEEVEIDNDAPSVEVGAFNSVRMDAQFVPPGAAGGRAKAAATRKRNDKARARLAQLEAPDEPGDAAGPDSTAGLVRKDFLKMAGWSK</sequence>
<dbReference type="EMBL" id="CP042304">
    <property type="protein sequence ID" value="QDZ10729.1"/>
    <property type="molecule type" value="Genomic_DNA"/>
</dbReference>
<dbReference type="InterPro" id="IPR036397">
    <property type="entry name" value="RNaseH_sf"/>
</dbReference>
<reference evidence="3 4" key="1">
    <citation type="submission" date="2019-07" db="EMBL/GenBank/DDBJ databases">
        <title>Full genome sequence of Devosia sp. Gsoil 520.</title>
        <authorList>
            <person name="Im W.-T."/>
        </authorList>
    </citation>
    <scope>NUCLEOTIDE SEQUENCE [LARGE SCALE GENOMIC DNA]</scope>
    <source>
        <strain evidence="3 4">Gsoil 520</strain>
    </source>
</reference>
<gene>
    <name evidence="3" type="ORF">FPZ08_08165</name>
</gene>
<evidence type="ECO:0000259" key="2">
    <source>
        <dbReference type="PROSITE" id="PS50994"/>
    </source>
</evidence>
<dbReference type="SUPFAM" id="SSF53098">
    <property type="entry name" value="Ribonuclease H-like"/>
    <property type="match status" value="1"/>
</dbReference>
<dbReference type="GO" id="GO:0015074">
    <property type="term" value="P:DNA integration"/>
    <property type="evidence" value="ECO:0007669"/>
    <property type="project" value="InterPro"/>
</dbReference>
<dbReference type="InterPro" id="IPR012337">
    <property type="entry name" value="RNaseH-like_sf"/>
</dbReference>
<organism evidence="3 4">
    <name type="scientific">Devosia ginsengisoli</name>
    <dbReference type="NCBI Taxonomy" id="400770"/>
    <lineage>
        <taxon>Bacteria</taxon>
        <taxon>Pseudomonadati</taxon>
        <taxon>Pseudomonadota</taxon>
        <taxon>Alphaproteobacteria</taxon>
        <taxon>Hyphomicrobiales</taxon>
        <taxon>Devosiaceae</taxon>
        <taxon>Devosia</taxon>
    </lineage>
</organism>